<reference evidence="1" key="1">
    <citation type="journal article" date="2019" name="bioRxiv">
        <title>The Genome of the Zebra Mussel, Dreissena polymorpha: A Resource for Invasive Species Research.</title>
        <authorList>
            <person name="McCartney M.A."/>
            <person name="Auch B."/>
            <person name="Kono T."/>
            <person name="Mallez S."/>
            <person name="Zhang Y."/>
            <person name="Obille A."/>
            <person name="Becker A."/>
            <person name="Abrahante J.E."/>
            <person name="Garbe J."/>
            <person name="Badalamenti J.P."/>
            <person name="Herman A."/>
            <person name="Mangelson H."/>
            <person name="Liachko I."/>
            <person name="Sullivan S."/>
            <person name="Sone E.D."/>
            <person name="Koren S."/>
            <person name="Silverstein K.A.T."/>
            <person name="Beckman K.B."/>
            <person name="Gohl D.M."/>
        </authorList>
    </citation>
    <scope>NUCLEOTIDE SEQUENCE</scope>
    <source>
        <strain evidence="1">Duluth1</strain>
        <tissue evidence="1">Whole animal</tissue>
    </source>
</reference>
<reference evidence="1" key="2">
    <citation type="submission" date="2020-11" db="EMBL/GenBank/DDBJ databases">
        <authorList>
            <person name="McCartney M.A."/>
            <person name="Auch B."/>
            <person name="Kono T."/>
            <person name="Mallez S."/>
            <person name="Becker A."/>
            <person name="Gohl D.M."/>
            <person name="Silverstein K.A.T."/>
            <person name="Koren S."/>
            <person name="Bechman K.B."/>
            <person name="Herman A."/>
            <person name="Abrahante J.E."/>
            <person name="Garbe J."/>
        </authorList>
    </citation>
    <scope>NUCLEOTIDE SEQUENCE</scope>
    <source>
        <strain evidence="1">Duluth1</strain>
        <tissue evidence="1">Whole animal</tissue>
    </source>
</reference>
<dbReference type="AlphaFoldDB" id="A0A9D4CNP3"/>
<protein>
    <submittedName>
        <fullName evidence="1">Uncharacterized protein</fullName>
    </submittedName>
</protein>
<evidence type="ECO:0000313" key="1">
    <source>
        <dbReference type="EMBL" id="KAH3727934.1"/>
    </source>
</evidence>
<keyword evidence="2" id="KW-1185">Reference proteome</keyword>
<dbReference type="Proteomes" id="UP000828390">
    <property type="component" value="Unassembled WGS sequence"/>
</dbReference>
<organism evidence="1 2">
    <name type="scientific">Dreissena polymorpha</name>
    <name type="common">Zebra mussel</name>
    <name type="synonym">Mytilus polymorpha</name>
    <dbReference type="NCBI Taxonomy" id="45954"/>
    <lineage>
        <taxon>Eukaryota</taxon>
        <taxon>Metazoa</taxon>
        <taxon>Spiralia</taxon>
        <taxon>Lophotrochozoa</taxon>
        <taxon>Mollusca</taxon>
        <taxon>Bivalvia</taxon>
        <taxon>Autobranchia</taxon>
        <taxon>Heteroconchia</taxon>
        <taxon>Euheterodonta</taxon>
        <taxon>Imparidentia</taxon>
        <taxon>Neoheterodontei</taxon>
        <taxon>Myida</taxon>
        <taxon>Dreissenoidea</taxon>
        <taxon>Dreissenidae</taxon>
        <taxon>Dreissena</taxon>
    </lineage>
</organism>
<proteinExistence type="predicted"/>
<sequence>MNECDVNARQQLRPFWAQRHTNGTLILKQHGKNAVPTRITFPQIGRSDVEGSLANKPTKCLLFADP</sequence>
<dbReference type="EMBL" id="JAIWYP010000012">
    <property type="protein sequence ID" value="KAH3727934.1"/>
    <property type="molecule type" value="Genomic_DNA"/>
</dbReference>
<accession>A0A9D4CNP3</accession>
<name>A0A9D4CNP3_DREPO</name>
<gene>
    <name evidence="1" type="ORF">DPMN_053880</name>
</gene>
<evidence type="ECO:0000313" key="2">
    <source>
        <dbReference type="Proteomes" id="UP000828390"/>
    </source>
</evidence>
<comment type="caution">
    <text evidence="1">The sequence shown here is derived from an EMBL/GenBank/DDBJ whole genome shotgun (WGS) entry which is preliminary data.</text>
</comment>